<dbReference type="InterPro" id="IPR002110">
    <property type="entry name" value="Ankyrin_rpt"/>
</dbReference>
<evidence type="ECO:0000256" key="1">
    <source>
        <dbReference type="ARBA" id="ARBA00022737"/>
    </source>
</evidence>
<sequence>MADLLLHTPSPGAHARPGSAAAVGANPVLADDEGRCPLHVATWQGHISMVKLLLQAGTPVDIRDREGRTPLQLSAWQGHAAICHLLLHEGNARVDAVCSQGATSLCIAAQEGHHDVCAVLLQAGANPFQADSHGRTPYRVALKAGHLDICALLERSYGTSSAKWMDPSMTTDPSTAVAFTAHGFQHDMRQHPVPLPVHFVQHSASRESSVPHVRGNSNSPGVVICQAYQTEDSSIQPTNGNIYMDDPNPYAKPPGPLLMRTVQSNHEDDPTTSAQLQFNMNNAKNETTNLMLDRPFLQEQHSLRPHQPLFSWTNNAQHMDPRIHMGHVSVCRVSDLQNFSLIPSNKDTEIDPDTVYYHAIGDQRQAIRMGSLLVGQPYSKLNASANFDARYAGTRQATNAGWLKSESRREPYTGQTPRALNLGQRGMLSDAHGPVPNLTHNTFVPEMAVSQQQQSCWSGASTRPEHRPSLYPDLLSHQFHVGENPARLNAVHSKHVPQTSTTNVSDSQPTQGVISPTRRKDKSTASAEKLKLGVDESTDLPAKSKAGSPTQASPLSVGSHPSPPAEVHKAPSAKSTIAGMFGLGGRRGAGKKLCKKPIPSEIPSTSSESTKPSPKSQNVHPTVDNTTNFEGKQPNHSASRAQVSNNVPDPTKSSPVHSHSVISVQQQNVSNASVSKTADPSMTAHYIEKYPSGSVQLESLARKFACCSQIEGVPSEAKVTYWMKKGQTPSKVQQQQQQQPQRQTSPQLWVSQSQTRKKSGRHV</sequence>
<evidence type="ECO:0008006" key="7">
    <source>
        <dbReference type="Google" id="ProtNLM"/>
    </source>
</evidence>
<feature type="compositionally biased region" description="Polar residues" evidence="4">
    <location>
        <begin position="496"/>
        <end position="514"/>
    </location>
</feature>
<feature type="repeat" description="ANK" evidence="3">
    <location>
        <begin position="66"/>
        <end position="90"/>
    </location>
</feature>
<evidence type="ECO:0000256" key="2">
    <source>
        <dbReference type="ARBA" id="ARBA00023043"/>
    </source>
</evidence>
<dbReference type="PANTHER" id="PTHR24173:SF74">
    <property type="entry name" value="ANKYRIN REPEAT DOMAIN-CONTAINING PROTEIN 16"/>
    <property type="match status" value="1"/>
</dbReference>
<keyword evidence="2 3" id="KW-0040">ANK repeat</keyword>
<dbReference type="PROSITE" id="PS50297">
    <property type="entry name" value="ANK_REP_REGION"/>
    <property type="match status" value="3"/>
</dbReference>
<dbReference type="EMBL" id="JTDE01004035">
    <property type="protein sequence ID" value="KAF7255373.1"/>
    <property type="molecule type" value="Genomic_DNA"/>
</dbReference>
<evidence type="ECO:0000313" key="6">
    <source>
        <dbReference type="Proteomes" id="UP000822476"/>
    </source>
</evidence>
<gene>
    <name evidence="5" type="ORF">EG68_08995</name>
</gene>
<keyword evidence="1" id="KW-0677">Repeat</keyword>
<dbReference type="SUPFAM" id="SSF48403">
    <property type="entry name" value="Ankyrin repeat"/>
    <property type="match status" value="1"/>
</dbReference>
<feature type="repeat" description="ANK" evidence="3">
    <location>
        <begin position="100"/>
        <end position="132"/>
    </location>
</feature>
<dbReference type="OrthoDB" id="539213at2759"/>
<protein>
    <recommendedName>
        <fullName evidence="7">Ankyrin repeat domain-containing protein 50</fullName>
    </recommendedName>
</protein>
<feature type="compositionally biased region" description="Low complexity" evidence="4">
    <location>
        <begin position="727"/>
        <end position="747"/>
    </location>
</feature>
<organism evidence="5 6">
    <name type="scientific">Paragonimus skrjabini miyazakii</name>
    <dbReference type="NCBI Taxonomy" id="59628"/>
    <lineage>
        <taxon>Eukaryota</taxon>
        <taxon>Metazoa</taxon>
        <taxon>Spiralia</taxon>
        <taxon>Lophotrochozoa</taxon>
        <taxon>Platyhelminthes</taxon>
        <taxon>Trematoda</taxon>
        <taxon>Digenea</taxon>
        <taxon>Plagiorchiida</taxon>
        <taxon>Troglotremata</taxon>
        <taxon>Troglotrematidae</taxon>
        <taxon>Paragonimus</taxon>
    </lineage>
</organism>
<feature type="region of interest" description="Disordered" evidence="4">
    <location>
        <begin position="726"/>
        <end position="763"/>
    </location>
</feature>
<evidence type="ECO:0000313" key="5">
    <source>
        <dbReference type="EMBL" id="KAF7255373.1"/>
    </source>
</evidence>
<feature type="repeat" description="ANK" evidence="3">
    <location>
        <begin position="33"/>
        <end position="65"/>
    </location>
</feature>
<dbReference type="AlphaFoldDB" id="A0A8S9YQP1"/>
<dbReference type="PANTHER" id="PTHR24173">
    <property type="entry name" value="ANKYRIN REPEAT CONTAINING"/>
    <property type="match status" value="1"/>
</dbReference>
<comment type="caution">
    <text evidence="5">The sequence shown here is derived from an EMBL/GenBank/DDBJ whole genome shotgun (WGS) entry which is preliminary data.</text>
</comment>
<dbReference type="Gene3D" id="1.25.40.20">
    <property type="entry name" value="Ankyrin repeat-containing domain"/>
    <property type="match status" value="1"/>
</dbReference>
<evidence type="ECO:0000256" key="3">
    <source>
        <dbReference type="PROSITE-ProRule" id="PRU00023"/>
    </source>
</evidence>
<feature type="compositionally biased region" description="Low complexity" evidence="4">
    <location>
        <begin position="596"/>
        <end position="616"/>
    </location>
</feature>
<feature type="compositionally biased region" description="Polar residues" evidence="4">
    <location>
        <begin position="617"/>
        <end position="652"/>
    </location>
</feature>
<dbReference type="InterPro" id="IPR036770">
    <property type="entry name" value="Ankyrin_rpt-contain_sf"/>
</dbReference>
<keyword evidence="6" id="KW-1185">Reference proteome</keyword>
<feature type="compositionally biased region" description="Low complexity" evidence="4">
    <location>
        <begin position="653"/>
        <end position="674"/>
    </location>
</feature>
<dbReference type="PROSITE" id="PS50088">
    <property type="entry name" value="ANK_REPEAT"/>
    <property type="match status" value="3"/>
</dbReference>
<feature type="compositionally biased region" description="Polar residues" evidence="4">
    <location>
        <begin position="547"/>
        <end position="556"/>
    </location>
</feature>
<dbReference type="Proteomes" id="UP000822476">
    <property type="component" value="Unassembled WGS sequence"/>
</dbReference>
<dbReference type="SMART" id="SM00248">
    <property type="entry name" value="ANK"/>
    <property type="match status" value="4"/>
</dbReference>
<proteinExistence type="predicted"/>
<feature type="region of interest" description="Disordered" evidence="4">
    <location>
        <begin position="1"/>
        <end position="20"/>
    </location>
</feature>
<reference evidence="5" key="1">
    <citation type="submission" date="2019-07" db="EMBL/GenBank/DDBJ databases">
        <title>Annotation for the trematode Paragonimus miyazaki's.</title>
        <authorList>
            <person name="Choi Y.-J."/>
        </authorList>
    </citation>
    <scope>NUCLEOTIDE SEQUENCE</scope>
    <source>
        <strain evidence="5">Japan</strain>
    </source>
</reference>
<accession>A0A8S9YQP1</accession>
<name>A0A8S9YQP1_9TREM</name>
<dbReference type="Pfam" id="PF12796">
    <property type="entry name" value="Ank_2"/>
    <property type="match status" value="2"/>
</dbReference>
<feature type="region of interest" description="Disordered" evidence="4">
    <location>
        <begin position="493"/>
        <end position="674"/>
    </location>
</feature>
<evidence type="ECO:0000256" key="4">
    <source>
        <dbReference type="SAM" id="MobiDB-lite"/>
    </source>
</evidence>